<accession>A0AAD9WZD0</accession>
<sequence>MATDHRSLPIGICKRKQLRARCLQRDSISRPVCSLASIIFQRSQEKPKQVGKSWGFSDYRRGQNSESILDQPEEKLLHAFERQKQSGSSGLHGNFSRHNRPTSQVAWDIEEAKRNKIPVTDG</sequence>
<reference evidence="2" key="1">
    <citation type="journal article" date="2023" name="Plant J.">
        <title>Genome sequences and population genomics provide insights into the demographic history, inbreeding, and mutation load of two 'living fossil' tree species of Dipteronia.</title>
        <authorList>
            <person name="Feng Y."/>
            <person name="Comes H.P."/>
            <person name="Chen J."/>
            <person name="Zhu S."/>
            <person name="Lu R."/>
            <person name="Zhang X."/>
            <person name="Li P."/>
            <person name="Qiu J."/>
            <person name="Olsen K.M."/>
            <person name="Qiu Y."/>
        </authorList>
    </citation>
    <scope>NUCLEOTIDE SEQUENCE</scope>
    <source>
        <strain evidence="2">KIB01</strain>
    </source>
</reference>
<dbReference type="Proteomes" id="UP001280121">
    <property type="component" value="Unassembled WGS sequence"/>
</dbReference>
<evidence type="ECO:0000313" key="2">
    <source>
        <dbReference type="EMBL" id="KAK2649484.1"/>
    </source>
</evidence>
<name>A0AAD9WZD0_9ROSI</name>
<gene>
    <name evidence="2" type="ORF">Ddye_016973</name>
</gene>
<keyword evidence="3" id="KW-1185">Reference proteome</keyword>
<organism evidence="2 3">
    <name type="scientific">Dipteronia dyeriana</name>
    <dbReference type="NCBI Taxonomy" id="168575"/>
    <lineage>
        <taxon>Eukaryota</taxon>
        <taxon>Viridiplantae</taxon>
        <taxon>Streptophyta</taxon>
        <taxon>Embryophyta</taxon>
        <taxon>Tracheophyta</taxon>
        <taxon>Spermatophyta</taxon>
        <taxon>Magnoliopsida</taxon>
        <taxon>eudicotyledons</taxon>
        <taxon>Gunneridae</taxon>
        <taxon>Pentapetalae</taxon>
        <taxon>rosids</taxon>
        <taxon>malvids</taxon>
        <taxon>Sapindales</taxon>
        <taxon>Sapindaceae</taxon>
        <taxon>Hippocastanoideae</taxon>
        <taxon>Acereae</taxon>
        <taxon>Dipteronia</taxon>
    </lineage>
</organism>
<dbReference type="AlphaFoldDB" id="A0AAD9WZD0"/>
<comment type="caution">
    <text evidence="2">The sequence shown here is derived from an EMBL/GenBank/DDBJ whole genome shotgun (WGS) entry which is preliminary data.</text>
</comment>
<evidence type="ECO:0000256" key="1">
    <source>
        <dbReference type="SAM" id="MobiDB-lite"/>
    </source>
</evidence>
<proteinExistence type="predicted"/>
<dbReference type="EMBL" id="JANJYI010000005">
    <property type="protein sequence ID" value="KAK2649484.1"/>
    <property type="molecule type" value="Genomic_DNA"/>
</dbReference>
<feature type="region of interest" description="Disordered" evidence="1">
    <location>
        <begin position="83"/>
        <end position="122"/>
    </location>
</feature>
<evidence type="ECO:0000313" key="3">
    <source>
        <dbReference type="Proteomes" id="UP001280121"/>
    </source>
</evidence>
<protein>
    <submittedName>
        <fullName evidence="2">Uncharacterized protein</fullName>
    </submittedName>
</protein>